<feature type="compositionally biased region" description="Basic and acidic residues" evidence="1">
    <location>
        <begin position="272"/>
        <end position="282"/>
    </location>
</feature>
<dbReference type="AlphaFoldDB" id="A0A6J4MB02"/>
<evidence type="ECO:0000256" key="1">
    <source>
        <dbReference type="SAM" id="MobiDB-lite"/>
    </source>
</evidence>
<feature type="compositionally biased region" description="Basic residues" evidence="1">
    <location>
        <begin position="33"/>
        <end position="58"/>
    </location>
</feature>
<protein>
    <submittedName>
        <fullName evidence="2">Efflux ABC transporter, ATP-binding protein</fullName>
    </submittedName>
</protein>
<evidence type="ECO:0000313" key="2">
    <source>
        <dbReference type="EMBL" id="CAA9354889.1"/>
    </source>
</evidence>
<sequence>EHATAGNADRAPGRSGRRRRARAAQREQVVRQRGGRQRHHLFAGCGHHRPAGAQRRRQEHAAAHDVGVPGAVGGRGAGERPPRLEESRDVPGAGAGSRARDGVSAPDRLRVRPGQRAASRIGGPRGRRGARDRHRGPAQRDEPPHRHVQQGNAAARQDRRGAGPRSPHPAAGRAVQRHGPHPAHADDGSAEAAGGGGAHDPDLVAHPGGAGPARQQRAGGGFREAGGFRPLPRDPPADDGPAPHLQPALQRRPAPGVGAGRPSLGARGGARRAPERPRERPRLVRPGAGRHRPGRRGDAVRAAAHRRVAGKRLQLPGEAM</sequence>
<feature type="non-terminal residue" evidence="2">
    <location>
        <position position="1"/>
    </location>
</feature>
<feature type="region of interest" description="Disordered" evidence="1">
    <location>
        <begin position="1"/>
        <end position="320"/>
    </location>
</feature>
<feature type="compositionally biased region" description="Basic and acidic residues" evidence="1">
    <location>
        <begin position="77"/>
        <end position="89"/>
    </location>
</feature>
<proteinExistence type="predicted"/>
<reference evidence="2" key="1">
    <citation type="submission" date="2020-02" db="EMBL/GenBank/DDBJ databases">
        <authorList>
            <person name="Meier V. D."/>
        </authorList>
    </citation>
    <scope>NUCLEOTIDE SEQUENCE</scope>
    <source>
        <strain evidence="2">AVDCRST_MAG89</strain>
    </source>
</reference>
<feature type="non-terminal residue" evidence="2">
    <location>
        <position position="320"/>
    </location>
</feature>
<organism evidence="2">
    <name type="scientific">uncultured Gemmatimonadota bacterium</name>
    <dbReference type="NCBI Taxonomy" id="203437"/>
    <lineage>
        <taxon>Bacteria</taxon>
        <taxon>Pseudomonadati</taxon>
        <taxon>Gemmatimonadota</taxon>
        <taxon>environmental samples</taxon>
    </lineage>
</organism>
<keyword evidence="2" id="KW-0067">ATP-binding</keyword>
<feature type="compositionally biased region" description="Basic residues" evidence="1">
    <location>
        <begin position="125"/>
        <end position="137"/>
    </location>
</feature>
<keyword evidence="2" id="KW-0547">Nucleotide-binding</keyword>
<dbReference type="GO" id="GO:0005524">
    <property type="term" value="F:ATP binding"/>
    <property type="evidence" value="ECO:0007669"/>
    <property type="project" value="UniProtKB-KW"/>
</dbReference>
<gene>
    <name evidence="2" type="ORF">AVDCRST_MAG89-3359</name>
</gene>
<dbReference type="EMBL" id="CADCTV010000702">
    <property type="protein sequence ID" value="CAA9354889.1"/>
    <property type="molecule type" value="Genomic_DNA"/>
</dbReference>
<accession>A0A6J4MB02</accession>
<name>A0A6J4MB02_9BACT</name>